<dbReference type="PANTHER" id="PTHR30097:SF4">
    <property type="entry name" value="SLR6042 PROTEIN"/>
    <property type="match status" value="1"/>
</dbReference>
<keyword evidence="3" id="KW-0472">Membrane</keyword>
<feature type="domain" description="CzcB-like barrel-sandwich hybrid" evidence="5">
    <location>
        <begin position="112"/>
        <end position="354"/>
    </location>
</feature>
<dbReference type="EMBL" id="JARRAG010000001">
    <property type="protein sequence ID" value="MDG3003355.1"/>
    <property type="molecule type" value="Genomic_DNA"/>
</dbReference>
<dbReference type="Proteomes" id="UP001216907">
    <property type="component" value="Unassembled WGS sequence"/>
</dbReference>
<dbReference type="RefSeq" id="WP_277859708.1">
    <property type="nucleotide sequence ID" value="NZ_JARRAG010000001.1"/>
</dbReference>
<dbReference type="NCBIfam" id="TIGR01730">
    <property type="entry name" value="RND_mfp"/>
    <property type="match status" value="1"/>
</dbReference>
<protein>
    <submittedName>
        <fullName evidence="7">Efflux RND transporter periplasmic adaptor subunit</fullName>
    </submittedName>
</protein>
<dbReference type="PANTHER" id="PTHR30097">
    <property type="entry name" value="CATION EFFLUX SYSTEM PROTEIN CUSB"/>
    <property type="match status" value="1"/>
</dbReference>
<dbReference type="Pfam" id="PF25975">
    <property type="entry name" value="CzcB_C"/>
    <property type="match status" value="1"/>
</dbReference>
<dbReference type="Gene3D" id="2.40.420.20">
    <property type="match status" value="1"/>
</dbReference>
<organism evidence="7 8">
    <name type="scientific">Paludisphaera mucosa</name>
    <dbReference type="NCBI Taxonomy" id="3030827"/>
    <lineage>
        <taxon>Bacteria</taxon>
        <taxon>Pseudomonadati</taxon>
        <taxon>Planctomycetota</taxon>
        <taxon>Planctomycetia</taxon>
        <taxon>Isosphaerales</taxon>
        <taxon>Isosphaeraceae</taxon>
        <taxon>Paludisphaera</taxon>
    </lineage>
</organism>
<keyword evidence="3" id="KW-0812">Transmembrane</keyword>
<dbReference type="InterPro" id="IPR006143">
    <property type="entry name" value="RND_pump_MFP"/>
</dbReference>
<dbReference type="InterPro" id="IPR058792">
    <property type="entry name" value="Beta-barrel_RND_2"/>
</dbReference>
<evidence type="ECO:0000256" key="2">
    <source>
        <dbReference type="ARBA" id="ARBA00022448"/>
    </source>
</evidence>
<name>A0ABT6F7I5_9BACT</name>
<dbReference type="SUPFAM" id="SSF111369">
    <property type="entry name" value="HlyD-like secretion proteins"/>
    <property type="match status" value="2"/>
</dbReference>
<feature type="domain" description="CzcB-like C-terminal circularly permuted SH3-like" evidence="6">
    <location>
        <begin position="442"/>
        <end position="507"/>
    </location>
</feature>
<sequence>MSLALSQRLATGRRPRPYLVPWCVAVVLLIVLVLHLTIDLPGHLTRIGAAPNAVAAGAAASPPEASPSPGTVSLSDVKLKAAGVTTDKVRADHLPTELGVAGKIEVNADRRVEVRSRAPGIVREVHALLGQKVKKGQLLATLDSPDIGTARLNLRARQRELLTARIEAGWKDQIAGTVAQLIPEISKGVDPEVLEREYADKPLGSFRGLLLQTYSEFDIASHEEEKTLKLRSEQVIGEHPAVVAKHTRQGLQAKLFSTIEQAKFDAAQQRRLAEQARQLAESAVVDAGQRLRILGVDEDIQALLDHAEDAQKAAKDEDVTAYRINAPFDGTIITKSAVPSQRADTIDLLFTVADLGDVWVTANIPESDLAKIPTIEGGPVRLTATAYPDRVFEARLLSVGAILDPTTRTVPLLARTENLEGLLRPGMFARILFDGPVNEAALTIPAGALVEIEGRPAVFRPTGSASEAPSFALHHIEIGRQLGDRIVVKSGLKEGDAVVAKGAFVLKSELILQNEGDED</sequence>
<dbReference type="Gene3D" id="2.40.30.170">
    <property type="match status" value="1"/>
</dbReference>
<dbReference type="InterPro" id="IPR058649">
    <property type="entry name" value="CzcB_C"/>
</dbReference>
<evidence type="ECO:0000313" key="8">
    <source>
        <dbReference type="Proteomes" id="UP001216907"/>
    </source>
</evidence>
<gene>
    <name evidence="7" type="ORF">PZE19_06225</name>
</gene>
<feature type="transmembrane region" description="Helical" evidence="3">
    <location>
        <begin position="18"/>
        <end position="38"/>
    </location>
</feature>
<evidence type="ECO:0000259" key="6">
    <source>
        <dbReference type="Pfam" id="PF25975"/>
    </source>
</evidence>
<comment type="caution">
    <text evidence="7">The sequence shown here is derived from an EMBL/GenBank/DDBJ whole genome shotgun (WGS) entry which is preliminary data.</text>
</comment>
<dbReference type="Pfam" id="PF25954">
    <property type="entry name" value="Beta-barrel_RND_2"/>
    <property type="match status" value="1"/>
</dbReference>
<keyword evidence="3" id="KW-1133">Transmembrane helix</keyword>
<accession>A0ABT6F7I5</accession>
<evidence type="ECO:0000259" key="4">
    <source>
        <dbReference type="Pfam" id="PF25954"/>
    </source>
</evidence>
<evidence type="ECO:0000256" key="1">
    <source>
        <dbReference type="ARBA" id="ARBA00009477"/>
    </source>
</evidence>
<evidence type="ECO:0000256" key="3">
    <source>
        <dbReference type="SAM" id="Phobius"/>
    </source>
</evidence>
<evidence type="ECO:0000259" key="5">
    <source>
        <dbReference type="Pfam" id="PF25973"/>
    </source>
</evidence>
<dbReference type="Pfam" id="PF25973">
    <property type="entry name" value="BSH_CzcB"/>
    <property type="match status" value="1"/>
</dbReference>
<keyword evidence="2" id="KW-0813">Transport</keyword>
<keyword evidence="8" id="KW-1185">Reference proteome</keyword>
<reference evidence="7 8" key="1">
    <citation type="submission" date="2023-03" db="EMBL/GenBank/DDBJ databases">
        <title>Paludisphaera mucosa sp. nov. a novel planctomycete from northern fen.</title>
        <authorList>
            <person name="Ivanova A."/>
        </authorList>
    </citation>
    <scope>NUCLEOTIDE SEQUENCE [LARGE SCALE GENOMIC DNA]</scope>
    <source>
        <strain evidence="7 8">Pla2</strain>
    </source>
</reference>
<evidence type="ECO:0000313" key="7">
    <source>
        <dbReference type="EMBL" id="MDG3003355.1"/>
    </source>
</evidence>
<feature type="domain" description="CusB-like beta-barrel" evidence="4">
    <location>
        <begin position="358"/>
        <end position="434"/>
    </location>
</feature>
<comment type="similarity">
    <text evidence="1">Belongs to the membrane fusion protein (MFP) (TC 8.A.1) family.</text>
</comment>
<dbReference type="InterPro" id="IPR051909">
    <property type="entry name" value="MFP_Cation_Efflux"/>
</dbReference>
<dbReference type="InterPro" id="IPR058647">
    <property type="entry name" value="BSH_CzcB-like"/>
</dbReference>
<dbReference type="Gene3D" id="2.40.50.100">
    <property type="match status" value="1"/>
</dbReference>
<proteinExistence type="inferred from homology"/>